<dbReference type="InterPro" id="IPR000917">
    <property type="entry name" value="Sulfatase_N"/>
</dbReference>
<dbReference type="InterPro" id="IPR050738">
    <property type="entry name" value="Sulfatase"/>
</dbReference>
<comment type="similarity">
    <text evidence="1">Belongs to the sulfatase family.</text>
</comment>
<feature type="signal peptide" evidence="3">
    <location>
        <begin position="1"/>
        <end position="22"/>
    </location>
</feature>
<accession>A0A7C2NXA2</accession>
<evidence type="ECO:0000313" key="5">
    <source>
        <dbReference type="EMBL" id="HEN15069.1"/>
    </source>
</evidence>
<proteinExistence type="inferred from homology"/>
<dbReference type="PANTHER" id="PTHR42693">
    <property type="entry name" value="ARYLSULFATASE FAMILY MEMBER"/>
    <property type="match status" value="1"/>
</dbReference>
<feature type="chain" id="PRO_5028065004" evidence="3">
    <location>
        <begin position="23"/>
        <end position="487"/>
    </location>
</feature>
<evidence type="ECO:0000256" key="2">
    <source>
        <dbReference type="ARBA" id="ARBA00022801"/>
    </source>
</evidence>
<gene>
    <name evidence="5" type="ORF">ENQ76_06325</name>
</gene>
<reference evidence="5" key="1">
    <citation type="journal article" date="2020" name="mSystems">
        <title>Genome- and Community-Level Interaction Insights into Carbon Utilization and Element Cycling Functions of Hydrothermarchaeota in Hydrothermal Sediment.</title>
        <authorList>
            <person name="Zhou Z."/>
            <person name="Liu Y."/>
            <person name="Xu W."/>
            <person name="Pan J."/>
            <person name="Luo Z.H."/>
            <person name="Li M."/>
        </authorList>
    </citation>
    <scope>NUCLEOTIDE SEQUENCE [LARGE SCALE GENOMIC DNA]</scope>
    <source>
        <strain evidence="5">SpSt-339</strain>
    </source>
</reference>
<dbReference type="CDD" id="cd16026">
    <property type="entry name" value="GALNS_like"/>
    <property type="match status" value="1"/>
</dbReference>
<dbReference type="Gene3D" id="3.30.1120.10">
    <property type="match status" value="1"/>
</dbReference>
<evidence type="ECO:0000259" key="4">
    <source>
        <dbReference type="Pfam" id="PF00884"/>
    </source>
</evidence>
<dbReference type="Gene3D" id="3.40.720.10">
    <property type="entry name" value="Alkaline Phosphatase, subunit A"/>
    <property type="match status" value="1"/>
</dbReference>
<keyword evidence="3" id="KW-0732">Signal</keyword>
<dbReference type="InterPro" id="IPR017850">
    <property type="entry name" value="Alkaline_phosphatase_core_sf"/>
</dbReference>
<dbReference type="GO" id="GO:0004065">
    <property type="term" value="F:arylsulfatase activity"/>
    <property type="evidence" value="ECO:0007669"/>
    <property type="project" value="TreeGrafter"/>
</dbReference>
<dbReference type="SUPFAM" id="SSF53649">
    <property type="entry name" value="Alkaline phosphatase-like"/>
    <property type="match status" value="1"/>
</dbReference>
<feature type="domain" description="Sulfatase N-terminal" evidence="4">
    <location>
        <begin position="25"/>
        <end position="332"/>
    </location>
</feature>
<keyword evidence="2" id="KW-0378">Hydrolase</keyword>
<protein>
    <submittedName>
        <fullName evidence="5">Arylsulfatase</fullName>
    </submittedName>
</protein>
<organism evidence="5">
    <name type="scientific">Schlesneria paludicola</name>
    <dbReference type="NCBI Taxonomy" id="360056"/>
    <lineage>
        <taxon>Bacteria</taxon>
        <taxon>Pseudomonadati</taxon>
        <taxon>Planctomycetota</taxon>
        <taxon>Planctomycetia</taxon>
        <taxon>Planctomycetales</taxon>
        <taxon>Planctomycetaceae</taxon>
        <taxon>Schlesneria</taxon>
    </lineage>
</organism>
<name>A0A7C2NXA2_9PLAN</name>
<evidence type="ECO:0000256" key="3">
    <source>
        <dbReference type="SAM" id="SignalP"/>
    </source>
</evidence>
<sequence length="487" mass="52750">MHAVGILLAACVCGGLTPPAYAAKPNVVLFFADDLGYGDIAPQGAAGFATPNITQLGREGTRFTHFYVAQPVCTASRAALMTGCYANRVGLSGALNHTSRTGINPDEFLLSELFQTNGYATAIFGKWHLGHQPPFLPTRNGFDLFAGLPYSNDNGPLHPVIRDIPPLPWYENDAVAETDPDQSQFTKRITARAIEFIAANKEKPFFLFLPHIMPHVPIFASKDFQGRTQRGVYGDVVEELDWSVGQIRAALKEHGVEQNTWFIFASDNGPFLSYGEHAGSSGGLREGKLTTFEGGVRVPCLMAWPGKIPAGRVSADVLTTMDLLPTVAKLIGAELPKRPIDGKNVWPIIAGEPNAKSPHEAFCYFSGTELHAIRSGPWKLHLPHEYLTVNGPPGKGGKPANYENMQPLDITESGIKGIASRHGYKVEKIELSLFNLENDPGETKNVAEAHPDIVRLLLKLADAARKDLGDTLTQTAGTGLRPVGKVE</sequence>
<dbReference type="AlphaFoldDB" id="A0A7C2NXA2"/>
<evidence type="ECO:0000256" key="1">
    <source>
        <dbReference type="ARBA" id="ARBA00008779"/>
    </source>
</evidence>
<dbReference type="EMBL" id="DSOK01000183">
    <property type="protein sequence ID" value="HEN15069.1"/>
    <property type="molecule type" value="Genomic_DNA"/>
</dbReference>
<comment type="caution">
    <text evidence="5">The sequence shown here is derived from an EMBL/GenBank/DDBJ whole genome shotgun (WGS) entry which is preliminary data.</text>
</comment>
<dbReference type="Pfam" id="PF00884">
    <property type="entry name" value="Sulfatase"/>
    <property type="match status" value="1"/>
</dbReference>
<dbReference type="PANTHER" id="PTHR42693:SF53">
    <property type="entry name" value="ENDO-4-O-SULFATASE"/>
    <property type="match status" value="1"/>
</dbReference>
<dbReference type="Pfam" id="PF14707">
    <property type="entry name" value="Sulfatase_C"/>
    <property type="match status" value="1"/>
</dbReference>